<keyword evidence="2" id="KW-0175">Coiled coil</keyword>
<dbReference type="GO" id="GO:0016791">
    <property type="term" value="F:phosphatase activity"/>
    <property type="evidence" value="ECO:0007669"/>
    <property type="project" value="TreeGrafter"/>
</dbReference>
<feature type="transmembrane region" description="Helical" evidence="3">
    <location>
        <begin position="12"/>
        <end position="39"/>
    </location>
</feature>
<evidence type="ECO:0000256" key="1">
    <source>
        <dbReference type="ARBA" id="ARBA00022801"/>
    </source>
</evidence>
<dbReference type="PANTHER" id="PTHR43156">
    <property type="entry name" value="STAGE II SPORULATION PROTEIN E-RELATED"/>
    <property type="match status" value="1"/>
</dbReference>
<dbReference type="Pfam" id="PF07228">
    <property type="entry name" value="SpoIIE"/>
    <property type="match status" value="1"/>
</dbReference>
<feature type="transmembrane region" description="Helical" evidence="3">
    <location>
        <begin position="190"/>
        <end position="212"/>
    </location>
</feature>
<gene>
    <name evidence="5" type="ORF">SAMN02910350_00844</name>
</gene>
<dbReference type="SUPFAM" id="SSF81606">
    <property type="entry name" value="PP2C-like"/>
    <property type="match status" value="1"/>
</dbReference>
<dbReference type="Gene3D" id="6.10.340.10">
    <property type="match status" value="1"/>
</dbReference>
<feature type="coiled-coil region" evidence="2">
    <location>
        <begin position="250"/>
        <end position="277"/>
    </location>
</feature>
<dbReference type="Proteomes" id="UP000199428">
    <property type="component" value="Unassembled WGS sequence"/>
</dbReference>
<dbReference type="InterPro" id="IPR052016">
    <property type="entry name" value="Bact_Sigma-Reg"/>
</dbReference>
<keyword evidence="3" id="KW-1133">Transmembrane helix</keyword>
<dbReference type="InterPro" id="IPR001932">
    <property type="entry name" value="PPM-type_phosphatase-like_dom"/>
</dbReference>
<sequence>MARLLKKKKFGIHAKALAGIIVFTLLINIAMCISGSLIFDRAVQRIYNERGYVVANIILNQIDHEKIAEYSRTWYEDKYYEDMSMYLNYIQEFTGAAYIYIGVPYEDKTMKYIYDSGSNMGFRDPIAAPFDEIWKAYTEGVRPKSYLVRHSQYGFLTSSCLPVKDRKGEVVALLFVDTNMEVIHSTLRRFIINMVIIALVLLGGFCLLNWHYMNSYIIHPLMILRRNIKWFAENTTTDDSLNDIKTGDELEELAKSVQSMEQDIVDYIDNIQTITAEKERITAELNVAAKIQADMLPRNFPPFPERKEFDIYATMTPAKEVGGDFYDFFLIDEDHLGLVMADVSGKGVPAALFMVNARTLIKYRALMDKKFSPADILYDVNNQLCEGNDADLFVTVWLGIIEISTGKVVTANAGHEHPVIKRAGGKFELDIYKHSPAVAAMEGMKFREQEFHLNHGDCLFVYTDGVPEATNAKNELYGPERMLKALNYNSDGDVKELLENVEKDIDEFVEDSPRFDDITMLSFKYF</sequence>
<keyword evidence="1" id="KW-0378">Hydrolase</keyword>
<dbReference type="PANTHER" id="PTHR43156:SF2">
    <property type="entry name" value="STAGE II SPORULATION PROTEIN E"/>
    <property type="match status" value="1"/>
</dbReference>
<organism evidence="5 6">
    <name type="scientific">Pseudobutyrivibrio xylanivorans</name>
    <dbReference type="NCBI Taxonomy" id="185007"/>
    <lineage>
        <taxon>Bacteria</taxon>
        <taxon>Bacillati</taxon>
        <taxon>Bacillota</taxon>
        <taxon>Clostridia</taxon>
        <taxon>Lachnospirales</taxon>
        <taxon>Lachnospiraceae</taxon>
        <taxon>Pseudobutyrivibrio</taxon>
    </lineage>
</organism>
<feature type="domain" description="PPM-type phosphatase" evidence="4">
    <location>
        <begin position="306"/>
        <end position="525"/>
    </location>
</feature>
<reference evidence="5 6" key="1">
    <citation type="submission" date="2016-10" db="EMBL/GenBank/DDBJ databases">
        <authorList>
            <person name="de Groot N.N."/>
        </authorList>
    </citation>
    <scope>NUCLEOTIDE SEQUENCE [LARGE SCALE GENOMIC DNA]</scope>
    <source>
        <strain evidence="5 6">DSM 10317</strain>
    </source>
</reference>
<proteinExistence type="predicted"/>
<keyword evidence="3" id="KW-0472">Membrane</keyword>
<dbReference type="InterPro" id="IPR036457">
    <property type="entry name" value="PPM-type-like_dom_sf"/>
</dbReference>
<evidence type="ECO:0000313" key="5">
    <source>
        <dbReference type="EMBL" id="SCZ77529.1"/>
    </source>
</evidence>
<feature type="transmembrane region" description="Helical" evidence="3">
    <location>
        <begin position="86"/>
        <end position="103"/>
    </location>
</feature>
<name>A0A1G5RW47_PSEXY</name>
<dbReference type="Gene3D" id="3.60.40.10">
    <property type="entry name" value="PPM-type phosphatase domain"/>
    <property type="match status" value="1"/>
</dbReference>
<protein>
    <submittedName>
        <fullName evidence="5">Sigma-B regulation protein RsbU (Phosphoserine phosphatase)</fullName>
    </submittedName>
</protein>
<dbReference type="RefSeq" id="WP_090161555.1">
    <property type="nucleotide sequence ID" value="NZ_FMWK01000003.1"/>
</dbReference>
<evidence type="ECO:0000256" key="2">
    <source>
        <dbReference type="SAM" id="Coils"/>
    </source>
</evidence>
<evidence type="ECO:0000313" key="6">
    <source>
        <dbReference type="Proteomes" id="UP000199428"/>
    </source>
</evidence>
<accession>A0A1G5RW47</accession>
<evidence type="ECO:0000259" key="4">
    <source>
        <dbReference type="SMART" id="SM00331"/>
    </source>
</evidence>
<evidence type="ECO:0000256" key="3">
    <source>
        <dbReference type="SAM" id="Phobius"/>
    </source>
</evidence>
<keyword evidence="3" id="KW-0812">Transmembrane</keyword>
<dbReference type="SMART" id="SM00331">
    <property type="entry name" value="PP2C_SIG"/>
    <property type="match status" value="1"/>
</dbReference>
<dbReference type="EMBL" id="FMWK01000003">
    <property type="protein sequence ID" value="SCZ77529.1"/>
    <property type="molecule type" value="Genomic_DNA"/>
</dbReference>
<dbReference type="AlphaFoldDB" id="A0A1G5RW47"/>